<dbReference type="PROSITE" id="PS50043">
    <property type="entry name" value="HTH_LUXR_2"/>
    <property type="match status" value="1"/>
</dbReference>
<dbReference type="InterPro" id="IPR001789">
    <property type="entry name" value="Sig_transdc_resp-reg_receiver"/>
</dbReference>
<evidence type="ECO:0000313" key="7">
    <source>
        <dbReference type="EMBL" id="ODP37854.1"/>
    </source>
</evidence>
<keyword evidence="2" id="KW-0238">DNA-binding</keyword>
<dbReference type="SMART" id="SM00448">
    <property type="entry name" value="REC"/>
    <property type="match status" value="1"/>
</dbReference>
<evidence type="ECO:0000256" key="4">
    <source>
        <dbReference type="PROSITE-ProRule" id="PRU00169"/>
    </source>
</evidence>
<dbReference type="AlphaFoldDB" id="A0A1E3LVS8"/>
<dbReference type="GO" id="GO:0000160">
    <property type="term" value="P:phosphorelay signal transduction system"/>
    <property type="evidence" value="ECO:0007669"/>
    <property type="project" value="InterPro"/>
</dbReference>
<evidence type="ECO:0000259" key="6">
    <source>
        <dbReference type="PROSITE" id="PS50110"/>
    </source>
</evidence>
<keyword evidence="3" id="KW-0804">Transcription</keyword>
<name>A0A1E3LVS8_9SPHN</name>
<dbReference type="GO" id="GO:0006355">
    <property type="term" value="P:regulation of DNA-templated transcription"/>
    <property type="evidence" value="ECO:0007669"/>
    <property type="project" value="InterPro"/>
</dbReference>
<comment type="caution">
    <text evidence="7">The sequence shown here is derived from an EMBL/GenBank/DDBJ whole genome shotgun (WGS) entry which is preliminary data.</text>
</comment>
<dbReference type="InterPro" id="IPR000792">
    <property type="entry name" value="Tscrpt_reg_LuxR_C"/>
</dbReference>
<feature type="modified residue" description="4-aspartylphosphate" evidence="4">
    <location>
        <position position="40"/>
    </location>
</feature>
<dbReference type="Gene3D" id="3.40.50.2300">
    <property type="match status" value="1"/>
</dbReference>
<dbReference type="EMBL" id="MDDS01000024">
    <property type="protein sequence ID" value="ODP37854.1"/>
    <property type="molecule type" value="Genomic_DNA"/>
</dbReference>
<keyword evidence="1" id="KW-0805">Transcription regulation</keyword>
<dbReference type="PRINTS" id="PR00038">
    <property type="entry name" value="HTHLUXR"/>
</dbReference>
<evidence type="ECO:0000256" key="3">
    <source>
        <dbReference type="ARBA" id="ARBA00023163"/>
    </source>
</evidence>
<dbReference type="SUPFAM" id="SSF52172">
    <property type="entry name" value="CheY-like"/>
    <property type="match status" value="1"/>
</dbReference>
<evidence type="ECO:0000259" key="5">
    <source>
        <dbReference type="PROSITE" id="PS50043"/>
    </source>
</evidence>
<sequence length="195" mass="21327">MRRALWYMLETAGYAPRVFAESQDYLDELDYLPIAPLVADLWIPGMDGLALLDTVKCRRPATPVILMTGGGDVACAVRAMKGGAFDFLQKPLEQATLLAIVAAAAVQLRDDAQRDQSMIEAIRRVEALSTREREVLACLAAGKPNKIIAFDLGLSIRTIEMHRVRMMRRLGVRGLPEALRIAHLAGLDSAPCPTG</sequence>
<dbReference type="Gene3D" id="1.10.10.10">
    <property type="entry name" value="Winged helix-like DNA-binding domain superfamily/Winged helix DNA-binding domain"/>
    <property type="match status" value="1"/>
</dbReference>
<evidence type="ECO:0008006" key="9">
    <source>
        <dbReference type="Google" id="ProtNLM"/>
    </source>
</evidence>
<gene>
    <name evidence="7" type="ORF">BFL28_01680</name>
</gene>
<dbReference type="PROSITE" id="PS00622">
    <property type="entry name" value="HTH_LUXR_1"/>
    <property type="match status" value="1"/>
</dbReference>
<dbReference type="CDD" id="cd06170">
    <property type="entry name" value="LuxR_C_like"/>
    <property type="match status" value="1"/>
</dbReference>
<reference evidence="7 8" key="1">
    <citation type="submission" date="2016-08" db="EMBL/GenBank/DDBJ databases">
        <title>Draft genome of the agarase producing Sphingomonas sp. MCT13.</title>
        <authorList>
            <person name="D'Andrea M.M."/>
            <person name="Rossolini G.M."/>
            <person name="Thaller M.C."/>
        </authorList>
    </citation>
    <scope>NUCLEOTIDE SEQUENCE [LARGE SCALE GENOMIC DNA]</scope>
    <source>
        <strain evidence="7 8">MCT13</strain>
    </source>
</reference>
<dbReference type="Pfam" id="PF00072">
    <property type="entry name" value="Response_reg"/>
    <property type="match status" value="1"/>
</dbReference>
<proteinExistence type="predicted"/>
<dbReference type="OrthoDB" id="9782655at2"/>
<accession>A0A1E3LVS8</accession>
<dbReference type="GO" id="GO:0003677">
    <property type="term" value="F:DNA binding"/>
    <property type="evidence" value="ECO:0007669"/>
    <property type="project" value="UniProtKB-KW"/>
</dbReference>
<evidence type="ECO:0000313" key="8">
    <source>
        <dbReference type="Proteomes" id="UP000094487"/>
    </source>
</evidence>
<dbReference type="SMART" id="SM00421">
    <property type="entry name" value="HTH_LUXR"/>
    <property type="match status" value="1"/>
</dbReference>
<dbReference type="InterPro" id="IPR016032">
    <property type="entry name" value="Sig_transdc_resp-reg_C-effctor"/>
</dbReference>
<dbReference type="STRING" id="1888892.BFL28_01680"/>
<dbReference type="Proteomes" id="UP000094487">
    <property type="component" value="Unassembled WGS sequence"/>
</dbReference>
<organism evidence="7 8">
    <name type="scientific">Sphingomonas turrisvirgatae</name>
    <dbReference type="NCBI Taxonomy" id="1888892"/>
    <lineage>
        <taxon>Bacteria</taxon>
        <taxon>Pseudomonadati</taxon>
        <taxon>Pseudomonadota</taxon>
        <taxon>Alphaproteobacteria</taxon>
        <taxon>Sphingomonadales</taxon>
        <taxon>Sphingomonadaceae</taxon>
        <taxon>Sphingomonas</taxon>
    </lineage>
</organism>
<evidence type="ECO:0000256" key="2">
    <source>
        <dbReference type="ARBA" id="ARBA00023125"/>
    </source>
</evidence>
<keyword evidence="8" id="KW-1185">Reference proteome</keyword>
<dbReference type="Pfam" id="PF00196">
    <property type="entry name" value="GerE"/>
    <property type="match status" value="1"/>
</dbReference>
<dbReference type="SUPFAM" id="SSF46894">
    <property type="entry name" value="C-terminal effector domain of the bipartite response regulators"/>
    <property type="match status" value="1"/>
</dbReference>
<protein>
    <recommendedName>
        <fullName evidence="9">DNA-binding response regulator</fullName>
    </recommendedName>
</protein>
<dbReference type="PANTHER" id="PTHR44688">
    <property type="entry name" value="DNA-BINDING TRANSCRIPTIONAL ACTIVATOR DEVR_DOSR"/>
    <property type="match status" value="1"/>
</dbReference>
<dbReference type="InterPro" id="IPR011006">
    <property type="entry name" value="CheY-like_superfamily"/>
</dbReference>
<feature type="domain" description="Response regulatory" evidence="6">
    <location>
        <begin position="1"/>
        <end position="105"/>
    </location>
</feature>
<feature type="domain" description="HTH luxR-type" evidence="5">
    <location>
        <begin position="121"/>
        <end position="186"/>
    </location>
</feature>
<dbReference type="InterPro" id="IPR036388">
    <property type="entry name" value="WH-like_DNA-bd_sf"/>
</dbReference>
<evidence type="ECO:0000256" key="1">
    <source>
        <dbReference type="ARBA" id="ARBA00023015"/>
    </source>
</evidence>
<keyword evidence="4" id="KW-0597">Phosphoprotein</keyword>
<dbReference type="PANTHER" id="PTHR44688:SF16">
    <property type="entry name" value="DNA-BINDING TRANSCRIPTIONAL ACTIVATOR DEVR_DOSR"/>
    <property type="match status" value="1"/>
</dbReference>
<dbReference type="PROSITE" id="PS50110">
    <property type="entry name" value="RESPONSE_REGULATORY"/>
    <property type="match status" value="1"/>
</dbReference>